<keyword evidence="2" id="KW-1277">Toxin-antitoxin system</keyword>
<keyword evidence="4" id="KW-0547">Nucleotide-binding</keyword>
<proteinExistence type="predicted"/>
<dbReference type="GO" id="GO:0000166">
    <property type="term" value="F:nucleotide binding"/>
    <property type="evidence" value="ECO:0007669"/>
    <property type="project" value="UniProtKB-KW"/>
</dbReference>
<accession>A0A3P3ZPX9</accession>
<evidence type="ECO:0000256" key="1">
    <source>
        <dbReference type="ARBA" id="ARBA00022553"/>
    </source>
</evidence>
<dbReference type="GO" id="GO:0110001">
    <property type="term" value="C:toxin-antitoxin complex"/>
    <property type="evidence" value="ECO:0007669"/>
    <property type="project" value="InterPro"/>
</dbReference>
<dbReference type="GO" id="GO:0004540">
    <property type="term" value="F:RNA nuclease activity"/>
    <property type="evidence" value="ECO:0007669"/>
    <property type="project" value="InterPro"/>
</dbReference>
<evidence type="ECO:0000256" key="2">
    <source>
        <dbReference type="ARBA" id="ARBA00022649"/>
    </source>
</evidence>
<gene>
    <name evidence="6" type="ORF">CARN8_4660001</name>
</gene>
<organism evidence="6">
    <name type="scientific">mine drainage metagenome</name>
    <dbReference type="NCBI Taxonomy" id="410659"/>
    <lineage>
        <taxon>unclassified sequences</taxon>
        <taxon>metagenomes</taxon>
        <taxon>ecological metagenomes</taxon>
    </lineage>
</organism>
<reference evidence="6" key="1">
    <citation type="submission" date="2018-10" db="EMBL/GenBank/DDBJ databases">
        <authorList>
            <person name="Plewniak F."/>
        </authorList>
    </citation>
    <scope>NUCLEOTIDE SEQUENCE</scope>
</reference>
<keyword evidence="3" id="KW-0540">Nuclease</keyword>
<dbReference type="InterPro" id="IPR051813">
    <property type="entry name" value="HepT_RNase_toxin"/>
</dbReference>
<dbReference type="PANTHER" id="PTHR34139">
    <property type="entry name" value="UPF0331 PROTEIN MJ0127"/>
    <property type="match status" value="1"/>
</dbReference>
<keyword evidence="5" id="KW-0378">Hydrolase</keyword>
<sequence>MKKLDQQRLADYLGHILEAIGRIDRYTEDMSEVAFLEDEMTQDAVIRNFEIIGEASHNIEVHYPKFASDHPELPLAFAYQMRNAVSHGYFKVDLEIVWKTLQNDLSELYQQVQGVLADLTRENSGPT</sequence>
<evidence type="ECO:0000256" key="5">
    <source>
        <dbReference type="ARBA" id="ARBA00022801"/>
    </source>
</evidence>
<evidence type="ECO:0000256" key="3">
    <source>
        <dbReference type="ARBA" id="ARBA00022722"/>
    </source>
</evidence>
<dbReference type="GO" id="GO:0016787">
    <property type="term" value="F:hydrolase activity"/>
    <property type="evidence" value="ECO:0007669"/>
    <property type="project" value="UniProtKB-KW"/>
</dbReference>
<evidence type="ECO:0000256" key="4">
    <source>
        <dbReference type="ARBA" id="ARBA00022741"/>
    </source>
</evidence>
<dbReference type="AlphaFoldDB" id="A0A3P3ZPX9"/>
<evidence type="ECO:0008006" key="7">
    <source>
        <dbReference type="Google" id="ProtNLM"/>
    </source>
</evidence>
<keyword evidence="1" id="KW-0597">Phosphoprotein</keyword>
<evidence type="ECO:0000313" key="6">
    <source>
        <dbReference type="EMBL" id="VAY88973.1"/>
    </source>
</evidence>
<dbReference type="Pfam" id="PF01934">
    <property type="entry name" value="HepT-like"/>
    <property type="match status" value="1"/>
</dbReference>
<dbReference type="PANTHER" id="PTHR34139:SF1">
    <property type="entry name" value="RNASE MJ1380-RELATED"/>
    <property type="match status" value="1"/>
</dbReference>
<protein>
    <recommendedName>
        <fullName evidence="7">DUF86 domain-containing protein</fullName>
    </recommendedName>
</protein>
<dbReference type="InterPro" id="IPR008201">
    <property type="entry name" value="HepT-like"/>
</dbReference>
<name>A0A3P3ZPX9_9ZZZZ</name>
<dbReference type="EMBL" id="UOYP01000408">
    <property type="protein sequence ID" value="VAY88973.1"/>
    <property type="molecule type" value="Genomic_DNA"/>
</dbReference>